<feature type="region of interest" description="Disordered" evidence="1">
    <location>
        <begin position="575"/>
        <end position="662"/>
    </location>
</feature>
<feature type="region of interest" description="Disordered" evidence="1">
    <location>
        <begin position="454"/>
        <end position="500"/>
    </location>
</feature>
<dbReference type="Gene3D" id="3.40.395.10">
    <property type="entry name" value="Adenoviral Proteinase, Chain A"/>
    <property type="match status" value="1"/>
</dbReference>
<feature type="compositionally biased region" description="Polar residues" evidence="1">
    <location>
        <begin position="478"/>
        <end position="500"/>
    </location>
</feature>
<feature type="compositionally biased region" description="Basic and acidic residues" evidence="1">
    <location>
        <begin position="624"/>
        <end position="660"/>
    </location>
</feature>
<dbReference type="Proteomes" id="UP001151760">
    <property type="component" value="Unassembled WGS sequence"/>
</dbReference>
<reference evidence="4" key="1">
    <citation type="journal article" date="2022" name="Int. J. Mol. Sci.">
        <title>Draft Genome of Tanacetum Coccineum: Genomic Comparison of Closely Related Tanacetum-Family Plants.</title>
        <authorList>
            <person name="Yamashiro T."/>
            <person name="Shiraishi A."/>
            <person name="Nakayama K."/>
            <person name="Satake H."/>
        </authorList>
    </citation>
    <scope>NUCLEOTIDE SEQUENCE</scope>
</reference>
<organism evidence="4 5">
    <name type="scientific">Tanacetum coccineum</name>
    <dbReference type="NCBI Taxonomy" id="301880"/>
    <lineage>
        <taxon>Eukaryota</taxon>
        <taxon>Viridiplantae</taxon>
        <taxon>Streptophyta</taxon>
        <taxon>Embryophyta</taxon>
        <taxon>Tracheophyta</taxon>
        <taxon>Spermatophyta</taxon>
        <taxon>Magnoliopsida</taxon>
        <taxon>eudicotyledons</taxon>
        <taxon>Gunneridae</taxon>
        <taxon>Pentapetalae</taxon>
        <taxon>asterids</taxon>
        <taxon>campanulids</taxon>
        <taxon>Asterales</taxon>
        <taxon>Asteraceae</taxon>
        <taxon>Asteroideae</taxon>
        <taxon>Anthemideae</taxon>
        <taxon>Anthemidinae</taxon>
        <taxon>Tanacetum</taxon>
    </lineage>
</organism>
<evidence type="ECO:0000259" key="3">
    <source>
        <dbReference type="Pfam" id="PF26133"/>
    </source>
</evidence>
<feature type="compositionally biased region" description="Polar residues" evidence="1">
    <location>
        <begin position="458"/>
        <end position="470"/>
    </location>
</feature>
<feature type="domain" description="DUF4216" evidence="2">
    <location>
        <begin position="16"/>
        <end position="80"/>
    </location>
</feature>
<feature type="domain" description="DUF8039" evidence="3">
    <location>
        <begin position="511"/>
        <end position="588"/>
    </location>
</feature>
<evidence type="ECO:0000256" key="1">
    <source>
        <dbReference type="SAM" id="MobiDB-lite"/>
    </source>
</evidence>
<proteinExistence type="predicted"/>
<keyword evidence="4" id="KW-0378">Hydrolase</keyword>
<gene>
    <name evidence="4" type="ORF">Tco_1067259</name>
</gene>
<keyword evidence="4" id="KW-0645">Protease</keyword>
<dbReference type="InterPro" id="IPR038765">
    <property type="entry name" value="Papain-like_cys_pep_sf"/>
</dbReference>
<reference evidence="4" key="2">
    <citation type="submission" date="2022-01" db="EMBL/GenBank/DDBJ databases">
        <authorList>
            <person name="Yamashiro T."/>
            <person name="Shiraishi A."/>
            <person name="Satake H."/>
            <person name="Nakayama K."/>
        </authorList>
    </citation>
    <scope>NUCLEOTIDE SEQUENCE</scope>
</reference>
<sequence length="928" mass="106304">MLVAKDSYYGVVDEIWELDYNSVVIPLLKCKWVYNKKGVKVHSDGFTCVNLSINSYSSDPFILAKQATQVFYVEDPKDKRSHIVLQSKRSIVGVDDVVDEDEYNKFDELPPFSIGVQSTDDDPPQPRPRRGINRIQDLPVGESVEFNQFGLVVGKWQYLYGKYIGTHTRRLIFILKKNWKDVTKEEKNCGPISRLENDDVKKRTLVSCGNKWKAFKTKLRVKFMMKRVSPCMKWTFIQPNVWEEFCQKENTPEKNKLRAQASERGKKHISQPRLGPKRYRGFEQQWQEERNDTDKATELHLIPDIRGSNYCLARAPHDKNGIKPLPANLIDVSKNLVQATKELAQASNESKAGVDPLIMVLGPEHGGRTRGVECDIGYKKGIEGYVRKKRTYEQRKDIEEIRTEVRQQMKEELKSSDFWDEMRAELKVELRNEMQSEQNLLSPREDEQMKDTRIETFSPRQEGNHSSTKSIGRKEQQGEQNESISTRQVDVLSSVQRRSTLSSTTSMGKLQFIKEETACCLFTPSSVLAGERVACATARVFPIGDGILHHKKLLNGHMKVSVIKVVDNYKNMGLPVPDDEIPNLESAGNSKTPASGQAIRQPLFANKRVMPEHENAPSTKKGKRSETPKEPNKQALEETTKDKQTMKTKSRERVEKEKAANRKSLQALEDEILLNRPHSVIDGYNKWMSHGDYASSYDIVVNKKVFRQSDESYFAINATDIIELLTYEELECGILTLFSMSLYQLKGHSSQNKVGFLNPGVITADSCFYEKSATIDYLTQSLTGYDFYLAPYLQGRHYVLLIICPKHGRGFVLNPSKGSNKNEQSYRLAGLVESVVGSLKWEFPLVNRQPGDWECGYYVMKWMQDFILKYQNENFPNITESLTDGTVNLMVWHYTIPGKTGVPWCNERPLDKKELNAVVGAWFNLWRD</sequence>
<accession>A0ABQ5HE01</accession>
<evidence type="ECO:0000313" key="4">
    <source>
        <dbReference type="EMBL" id="GJT85542.1"/>
    </source>
</evidence>
<dbReference type="SUPFAM" id="SSF54001">
    <property type="entry name" value="Cysteine proteinases"/>
    <property type="match status" value="1"/>
</dbReference>
<feature type="compositionally biased region" description="Polar residues" evidence="1">
    <location>
        <begin position="586"/>
        <end position="595"/>
    </location>
</feature>
<dbReference type="EMBL" id="BQNB010019460">
    <property type="protein sequence ID" value="GJT85542.1"/>
    <property type="molecule type" value="Genomic_DNA"/>
</dbReference>
<protein>
    <submittedName>
        <fullName evidence="4">Ulp1 protease family, C-terminal catalytic domain-containing protein</fullName>
    </submittedName>
</protein>
<dbReference type="GO" id="GO:0008233">
    <property type="term" value="F:peptidase activity"/>
    <property type="evidence" value="ECO:0007669"/>
    <property type="project" value="UniProtKB-KW"/>
</dbReference>
<comment type="caution">
    <text evidence="4">The sequence shown here is derived from an EMBL/GenBank/DDBJ whole genome shotgun (WGS) entry which is preliminary data.</text>
</comment>
<feature type="region of interest" description="Disordered" evidence="1">
    <location>
        <begin position="111"/>
        <end position="133"/>
    </location>
</feature>
<dbReference type="PANTHER" id="PTHR33018:SF37">
    <property type="entry name" value="TRANSPOSASE TNP1_EN_SPM-LIKE DOMAIN-CONTAINING PROTEIN"/>
    <property type="match status" value="1"/>
</dbReference>
<dbReference type="Pfam" id="PF26133">
    <property type="entry name" value="DUF8039"/>
    <property type="match status" value="1"/>
</dbReference>
<keyword evidence="5" id="KW-1185">Reference proteome</keyword>
<dbReference type="GO" id="GO:0006508">
    <property type="term" value="P:proteolysis"/>
    <property type="evidence" value="ECO:0007669"/>
    <property type="project" value="UniProtKB-KW"/>
</dbReference>
<evidence type="ECO:0000259" key="2">
    <source>
        <dbReference type="Pfam" id="PF13952"/>
    </source>
</evidence>
<dbReference type="PANTHER" id="PTHR33018">
    <property type="entry name" value="OS10G0338966 PROTEIN-RELATED"/>
    <property type="match status" value="1"/>
</dbReference>
<evidence type="ECO:0000313" key="5">
    <source>
        <dbReference type="Proteomes" id="UP001151760"/>
    </source>
</evidence>
<dbReference type="InterPro" id="IPR025312">
    <property type="entry name" value="DUF4216"/>
</dbReference>
<dbReference type="InterPro" id="IPR058352">
    <property type="entry name" value="DUF8039"/>
</dbReference>
<name>A0ABQ5HE01_9ASTR</name>
<dbReference type="Pfam" id="PF13952">
    <property type="entry name" value="DUF4216"/>
    <property type="match status" value="1"/>
</dbReference>